<evidence type="ECO:0000256" key="8">
    <source>
        <dbReference type="ARBA" id="ARBA00022777"/>
    </source>
</evidence>
<dbReference type="Gene3D" id="3.30.565.10">
    <property type="entry name" value="Histidine kinase-like ATPase, C-terminal domain"/>
    <property type="match status" value="1"/>
</dbReference>
<organism evidence="17 18">
    <name type="scientific">Marivirga arenosa</name>
    <dbReference type="NCBI Taxonomy" id="3059076"/>
    <lineage>
        <taxon>Bacteria</taxon>
        <taxon>Pseudomonadati</taxon>
        <taxon>Bacteroidota</taxon>
        <taxon>Cytophagia</taxon>
        <taxon>Cytophagales</taxon>
        <taxon>Marivirgaceae</taxon>
        <taxon>Marivirga</taxon>
    </lineage>
</organism>
<feature type="domain" description="Histidine kinase" evidence="14">
    <location>
        <begin position="273"/>
        <end position="550"/>
    </location>
</feature>
<evidence type="ECO:0000256" key="6">
    <source>
        <dbReference type="ARBA" id="ARBA00022679"/>
    </source>
</evidence>
<dbReference type="InterPro" id="IPR008207">
    <property type="entry name" value="Sig_transdc_His_kin_Hpt_dom"/>
</dbReference>
<dbReference type="SUPFAM" id="SSF50341">
    <property type="entry name" value="CheW-like"/>
    <property type="match status" value="1"/>
</dbReference>
<dbReference type="SUPFAM" id="SSF55874">
    <property type="entry name" value="ATPase domain of HSP90 chaperone/DNA topoisomerase II/histidine kinase"/>
    <property type="match status" value="1"/>
</dbReference>
<dbReference type="FunFam" id="3.30.565.10:FF:000016">
    <property type="entry name" value="Chemotaxis protein CheA, putative"/>
    <property type="match status" value="1"/>
</dbReference>
<keyword evidence="8" id="KW-0418">Kinase</keyword>
<gene>
    <name evidence="17" type="ORF">QYS48_29735</name>
</gene>
<evidence type="ECO:0000256" key="11">
    <source>
        <dbReference type="ARBA" id="ARBA00035100"/>
    </source>
</evidence>
<evidence type="ECO:0000256" key="4">
    <source>
        <dbReference type="ARBA" id="ARBA00022500"/>
    </source>
</evidence>
<dbReference type="CDD" id="cd00088">
    <property type="entry name" value="HPT"/>
    <property type="match status" value="1"/>
</dbReference>
<dbReference type="PROSITE" id="PS50894">
    <property type="entry name" value="HPT"/>
    <property type="match status" value="1"/>
</dbReference>
<dbReference type="InterPro" id="IPR036061">
    <property type="entry name" value="CheW-like_dom_sf"/>
</dbReference>
<dbReference type="PROSITE" id="PS50851">
    <property type="entry name" value="CHEW"/>
    <property type="match status" value="1"/>
</dbReference>
<feature type="modified residue" description="Phosphohistidine" evidence="12">
    <location>
        <position position="43"/>
    </location>
</feature>
<keyword evidence="13" id="KW-0175">Coiled coil</keyword>
<evidence type="ECO:0000259" key="15">
    <source>
        <dbReference type="PROSITE" id="PS50851"/>
    </source>
</evidence>
<evidence type="ECO:0000256" key="2">
    <source>
        <dbReference type="ARBA" id="ARBA00012438"/>
    </source>
</evidence>
<dbReference type="SUPFAM" id="SSF47384">
    <property type="entry name" value="Homodimeric domain of signal transducing histidine kinase"/>
    <property type="match status" value="1"/>
</dbReference>
<evidence type="ECO:0000313" key="18">
    <source>
        <dbReference type="Proteomes" id="UP001244443"/>
    </source>
</evidence>
<dbReference type="SMART" id="SM00073">
    <property type="entry name" value="HPT"/>
    <property type="match status" value="1"/>
</dbReference>
<feature type="coiled-coil region" evidence="13">
    <location>
        <begin position="1"/>
        <end position="28"/>
    </location>
</feature>
<name>A0AA51NAX0_9BACT</name>
<keyword evidence="5 12" id="KW-0597">Phosphoprotein</keyword>
<dbReference type="InterPro" id="IPR051315">
    <property type="entry name" value="Bact_Chemotaxis_CheA"/>
</dbReference>
<dbReference type="GO" id="GO:0000155">
    <property type="term" value="F:phosphorelay sensor kinase activity"/>
    <property type="evidence" value="ECO:0007669"/>
    <property type="project" value="InterPro"/>
</dbReference>
<dbReference type="InterPro" id="IPR036641">
    <property type="entry name" value="HPT_dom_sf"/>
</dbReference>
<dbReference type="GO" id="GO:0006935">
    <property type="term" value="P:chemotaxis"/>
    <property type="evidence" value="ECO:0007669"/>
    <property type="project" value="UniProtKB-KW"/>
</dbReference>
<dbReference type="GO" id="GO:0005524">
    <property type="term" value="F:ATP binding"/>
    <property type="evidence" value="ECO:0007669"/>
    <property type="project" value="UniProtKB-KW"/>
</dbReference>
<dbReference type="EC" id="2.7.13.3" evidence="2"/>
<dbReference type="Gene3D" id="1.20.120.160">
    <property type="entry name" value="HPT domain"/>
    <property type="match status" value="1"/>
</dbReference>
<dbReference type="InterPro" id="IPR036097">
    <property type="entry name" value="HisK_dim/P_sf"/>
</dbReference>
<comment type="catalytic activity">
    <reaction evidence="1">
        <text>ATP + protein L-histidine = ADP + protein N-phospho-L-histidine.</text>
        <dbReference type="EC" id="2.7.13.3"/>
    </reaction>
</comment>
<dbReference type="EMBL" id="CP129970">
    <property type="protein sequence ID" value="WMN07740.1"/>
    <property type="molecule type" value="Genomic_DNA"/>
</dbReference>
<sequence length="678" mass="77762">MDFKQEYIEEVKQILKNLEKSIMLLDQEPNQPDEINNIYRYLHTVKGSAGMFDFKDMERLTHELENVYTDIRDGIRTIDEYVLDLTLHAIDILNDLIEGSVDSGPTDKIIESIITLRGQEASLESSQSLTANNNKKEAFSIFFRPTETLFKRGINVSAMLEDLEDLTWHEIIIHNESVPFEKQLADQKFVSWLEILAVSEEGREAVDDVFLFLNDQDFQVLKLESKESFTNEEYKKQVVLNDDEVEFRLGKLQSFDAEIFNKQAQQEKTNKSAILQEVKHELQELQEEEEQVETIAIKKSSKKSAHINVSTDKLDDLINIVSELVTFRSEMQHLLSDEKDNEITEAVEKLEFLTLRLRDSAFNIRLVPINILQVKLQRLIRTVSKDLNKEIEFITEGLDTELDRSIITALEAPLMHIIRNSLDHGIESPDERESRNKPRKGLLKLYSYNSGDHVFIQIQDDGNGIDFEKIKKKAIEKGLIKAKQECTEQELINIMMSPGFSTADEVTKVSGRGVGMDVVKKEIESLRGDIDISTEDGLGTIITLRLPLTLTILDTLVVKVSEEKYLIPINEIEYCYEEDHAVLFKNNRRLINYDNVFIPFVSLRNHFGHEEHPEKETVIIVKKNDVRIAVVVDDIIGQYQTVYKPLNELIQDIDCFSGASILGDGTTALILNALKLKN</sequence>
<dbReference type="Gene3D" id="1.10.287.560">
    <property type="entry name" value="Histidine kinase CheA-like, homodimeric domain"/>
    <property type="match status" value="1"/>
</dbReference>
<evidence type="ECO:0000256" key="5">
    <source>
        <dbReference type="ARBA" id="ARBA00022553"/>
    </source>
</evidence>
<dbReference type="Gene3D" id="2.30.30.40">
    <property type="entry name" value="SH3 Domains"/>
    <property type="match status" value="1"/>
</dbReference>
<evidence type="ECO:0000256" key="1">
    <source>
        <dbReference type="ARBA" id="ARBA00000085"/>
    </source>
</evidence>
<dbReference type="InterPro" id="IPR004358">
    <property type="entry name" value="Sig_transdc_His_kin-like_C"/>
</dbReference>
<dbReference type="InterPro" id="IPR005467">
    <property type="entry name" value="His_kinase_dom"/>
</dbReference>
<dbReference type="Pfam" id="PF02518">
    <property type="entry name" value="HATPase_c"/>
    <property type="match status" value="1"/>
</dbReference>
<keyword evidence="9" id="KW-0067">ATP-binding</keyword>
<dbReference type="SMART" id="SM00387">
    <property type="entry name" value="HATPase_c"/>
    <property type="match status" value="1"/>
</dbReference>
<comment type="function">
    <text evidence="11">Involved in the transmission of sensory signals from the chemoreceptors to the flagellar motors. CheA is autophosphorylated; it can transfer its phosphate group to either CheB or CheY.</text>
</comment>
<evidence type="ECO:0000256" key="10">
    <source>
        <dbReference type="ARBA" id="ARBA00023012"/>
    </source>
</evidence>
<feature type="domain" description="CheW-like" evidence="15">
    <location>
        <begin position="552"/>
        <end position="678"/>
    </location>
</feature>
<dbReference type="RefSeq" id="WP_308357962.1">
    <property type="nucleotide sequence ID" value="NZ_CP129970.2"/>
</dbReference>
<evidence type="ECO:0000259" key="14">
    <source>
        <dbReference type="PROSITE" id="PS50109"/>
    </source>
</evidence>
<evidence type="ECO:0000256" key="12">
    <source>
        <dbReference type="PROSITE-ProRule" id="PRU00110"/>
    </source>
</evidence>
<accession>A0AA51NAX0</accession>
<dbReference type="AlphaFoldDB" id="A0AA51NAX0"/>
<dbReference type="InterPro" id="IPR004105">
    <property type="entry name" value="CheA-like_dim"/>
</dbReference>
<evidence type="ECO:0000313" key="17">
    <source>
        <dbReference type="EMBL" id="WMN07740.1"/>
    </source>
</evidence>
<keyword evidence="4" id="KW-0145">Chemotaxis</keyword>
<dbReference type="InterPro" id="IPR036890">
    <property type="entry name" value="HATPase_C_sf"/>
</dbReference>
<keyword evidence="18" id="KW-1185">Reference proteome</keyword>
<feature type="coiled-coil region" evidence="13">
    <location>
        <begin position="261"/>
        <end position="298"/>
    </location>
</feature>
<proteinExistence type="predicted"/>
<dbReference type="InterPro" id="IPR037006">
    <property type="entry name" value="CheA-like_homodim_sf"/>
</dbReference>
<evidence type="ECO:0000256" key="9">
    <source>
        <dbReference type="ARBA" id="ARBA00022840"/>
    </source>
</evidence>
<dbReference type="Pfam" id="PF02895">
    <property type="entry name" value="H-kinase_dim"/>
    <property type="match status" value="1"/>
</dbReference>
<dbReference type="SMART" id="SM00260">
    <property type="entry name" value="CheW"/>
    <property type="match status" value="1"/>
</dbReference>
<dbReference type="PRINTS" id="PR00344">
    <property type="entry name" value="BCTRLSENSOR"/>
</dbReference>
<dbReference type="SMART" id="SM01231">
    <property type="entry name" value="H-kinase_dim"/>
    <property type="match status" value="1"/>
</dbReference>
<dbReference type="GO" id="GO:0005737">
    <property type="term" value="C:cytoplasm"/>
    <property type="evidence" value="ECO:0007669"/>
    <property type="project" value="InterPro"/>
</dbReference>
<keyword evidence="10" id="KW-0902">Two-component regulatory system</keyword>
<reference evidence="17" key="1">
    <citation type="submission" date="2023-08" db="EMBL/GenBank/DDBJ databases">
        <title>Comparative genomics and taxonomic characterization of three novel marine species of genus Marivirga.</title>
        <authorList>
            <person name="Muhammad N."/>
            <person name="Kim S.-G."/>
        </authorList>
    </citation>
    <scope>NUCLEOTIDE SEQUENCE [LARGE SCALE GENOMIC DNA]</scope>
    <source>
        <strain evidence="17">ABR2-2</strain>
    </source>
</reference>
<evidence type="ECO:0000256" key="3">
    <source>
        <dbReference type="ARBA" id="ARBA00021495"/>
    </source>
</evidence>
<dbReference type="PANTHER" id="PTHR43395:SF10">
    <property type="entry name" value="CHEMOTAXIS PROTEIN CHEA"/>
    <property type="match status" value="1"/>
</dbReference>
<evidence type="ECO:0000256" key="13">
    <source>
        <dbReference type="SAM" id="Coils"/>
    </source>
</evidence>
<protein>
    <recommendedName>
        <fullName evidence="3">Chemotaxis protein CheA</fullName>
        <ecNumber evidence="2">2.7.13.3</ecNumber>
    </recommendedName>
</protein>
<feature type="domain" description="HPt" evidence="16">
    <location>
        <begin position="1"/>
        <end position="100"/>
    </location>
</feature>
<keyword evidence="6 17" id="KW-0808">Transferase</keyword>
<dbReference type="Pfam" id="PF01627">
    <property type="entry name" value="Hpt"/>
    <property type="match status" value="1"/>
</dbReference>
<dbReference type="Proteomes" id="UP001244443">
    <property type="component" value="Chromosome"/>
</dbReference>
<dbReference type="SUPFAM" id="SSF47226">
    <property type="entry name" value="Histidine-containing phosphotransfer domain, HPT domain"/>
    <property type="match status" value="1"/>
</dbReference>
<dbReference type="Pfam" id="PF01584">
    <property type="entry name" value="CheW"/>
    <property type="match status" value="1"/>
</dbReference>
<evidence type="ECO:0000256" key="7">
    <source>
        <dbReference type="ARBA" id="ARBA00022741"/>
    </source>
</evidence>
<dbReference type="PANTHER" id="PTHR43395">
    <property type="entry name" value="SENSOR HISTIDINE KINASE CHEA"/>
    <property type="match status" value="1"/>
</dbReference>
<evidence type="ECO:0000259" key="16">
    <source>
        <dbReference type="PROSITE" id="PS50894"/>
    </source>
</evidence>
<dbReference type="InterPro" id="IPR003594">
    <property type="entry name" value="HATPase_dom"/>
</dbReference>
<dbReference type="PROSITE" id="PS50109">
    <property type="entry name" value="HIS_KIN"/>
    <property type="match status" value="1"/>
</dbReference>
<keyword evidence="7" id="KW-0547">Nucleotide-binding</keyword>
<dbReference type="InterPro" id="IPR002545">
    <property type="entry name" value="CheW-lke_dom"/>
</dbReference>